<feature type="compositionally biased region" description="Polar residues" evidence="1">
    <location>
        <begin position="89"/>
        <end position="104"/>
    </location>
</feature>
<comment type="caution">
    <text evidence="4">The sequence shown here is derived from an EMBL/GenBank/DDBJ whole genome shotgun (WGS) entry which is preliminary data.</text>
</comment>
<dbReference type="Gene3D" id="1.20.144.10">
    <property type="entry name" value="Phosphatidic acid phosphatase type 2/haloperoxidase"/>
    <property type="match status" value="1"/>
</dbReference>
<dbReference type="Pfam" id="PF01569">
    <property type="entry name" value="PAP2"/>
    <property type="match status" value="1"/>
</dbReference>
<reference evidence="4 5" key="1">
    <citation type="submission" date="2014-03" db="EMBL/GenBank/DDBJ databases">
        <title>Genomics of Bifidobacteria.</title>
        <authorList>
            <person name="Ventura M."/>
            <person name="Milani C."/>
            <person name="Lugli G.A."/>
        </authorList>
    </citation>
    <scope>NUCLEOTIDE SEQUENCE [LARGE SCALE GENOMIC DNA]</scope>
    <source>
        <strain evidence="4 5">DSM 23975</strain>
    </source>
</reference>
<feature type="domain" description="Phosphatidic acid phosphatase type 2/haloperoxidase" evidence="3">
    <location>
        <begin position="236"/>
        <end position="324"/>
    </location>
</feature>
<accession>A0A087CKY9</accession>
<keyword evidence="2" id="KW-1133">Transmembrane helix</keyword>
<dbReference type="InterPro" id="IPR036938">
    <property type="entry name" value="PAP2/HPO_sf"/>
</dbReference>
<feature type="transmembrane region" description="Helical" evidence="2">
    <location>
        <begin position="133"/>
        <end position="152"/>
    </location>
</feature>
<evidence type="ECO:0000256" key="1">
    <source>
        <dbReference type="SAM" id="MobiDB-lite"/>
    </source>
</evidence>
<proteinExistence type="predicted"/>
<evidence type="ECO:0000313" key="5">
    <source>
        <dbReference type="Proteomes" id="UP000028984"/>
    </source>
</evidence>
<dbReference type="STRING" id="1437610.BREU_2117"/>
<name>A0A087CKY9_9BIFI</name>
<feature type="transmembrane region" description="Helical" evidence="2">
    <location>
        <begin position="379"/>
        <end position="401"/>
    </location>
</feature>
<evidence type="ECO:0000313" key="4">
    <source>
        <dbReference type="EMBL" id="KFI83939.1"/>
    </source>
</evidence>
<keyword evidence="2" id="KW-0472">Membrane</keyword>
<feature type="transmembrane region" description="Helical" evidence="2">
    <location>
        <begin position="251"/>
        <end position="270"/>
    </location>
</feature>
<feature type="transmembrane region" description="Helical" evidence="2">
    <location>
        <begin position="304"/>
        <end position="322"/>
    </location>
</feature>
<protein>
    <submittedName>
        <fullName evidence="4">PAP2 superfamily protein</fullName>
    </submittedName>
</protein>
<keyword evidence="5" id="KW-1185">Reference proteome</keyword>
<keyword evidence="2" id="KW-0812">Transmembrane</keyword>
<dbReference type="AlphaFoldDB" id="A0A087CKY9"/>
<dbReference type="eggNOG" id="COG0671">
    <property type="taxonomic scope" value="Bacteria"/>
</dbReference>
<evidence type="ECO:0000259" key="3">
    <source>
        <dbReference type="Pfam" id="PF01569"/>
    </source>
</evidence>
<sequence>MASDGCVGVFLYFPACFPCLLCADLALRIDATRWCPRRGRTVLDMNDAQHPVIRDPHAPTNMVDSATEGTRGAGGLKPEFRWQPVTPDAGSTDSSTLPGTSLDASNDDGTDAVDSGLALLDPLTVRPRISSRVLCAVFGVLLAAAAFGIWWVCVHTENGQSYDEIVWVNLPTSLPVWASGPMNLVAQSWLVITVSCVLGGLGLVAALVRRRWWLVGQMVVFAAVCLAATQLKSLLPRPFIIQTASPVANSAPSGHTMLAVAGAVLLLIAVPRALRALAAVVGGTWSVLVGVSVMVGQWHRTSDVLMSILLVTGFALVILACTRTSGMDDPGRRVSSVSVQIVGSVLITGGLLLMLYSAYAVWQVVPGLNVSAMWAVRGSIVSAVVGIVGVSALAFGLLLALRHITAAPLSRLGLIGAPPAPPAQSARQ</sequence>
<evidence type="ECO:0000256" key="2">
    <source>
        <dbReference type="SAM" id="Phobius"/>
    </source>
</evidence>
<dbReference type="SUPFAM" id="SSF48317">
    <property type="entry name" value="Acid phosphatase/Vanadium-dependent haloperoxidase"/>
    <property type="match status" value="1"/>
</dbReference>
<gene>
    <name evidence="4" type="ORF">BREU_2117</name>
</gene>
<feature type="transmembrane region" description="Helical" evidence="2">
    <location>
        <begin position="184"/>
        <end position="205"/>
    </location>
</feature>
<dbReference type="InterPro" id="IPR000326">
    <property type="entry name" value="PAP2/HPO"/>
</dbReference>
<feature type="region of interest" description="Disordered" evidence="1">
    <location>
        <begin position="51"/>
        <end position="106"/>
    </location>
</feature>
<dbReference type="Proteomes" id="UP000028984">
    <property type="component" value="Unassembled WGS sequence"/>
</dbReference>
<feature type="transmembrane region" description="Helical" evidence="2">
    <location>
        <begin position="6"/>
        <end position="27"/>
    </location>
</feature>
<organism evidence="4 5">
    <name type="scientific">Bifidobacterium reuteri DSM 23975</name>
    <dbReference type="NCBI Taxonomy" id="1437610"/>
    <lineage>
        <taxon>Bacteria</taxon>
        <taxon>Bacillati</taxon>
        <taxon>Actinomycetota</taxon>
        <taxon>Actinomycetes</taxon>
        <taxon>Bifidobacteriales</taxon>
        <taxon>Bifidobacteriaceae</taxon>
        <taxon>Bifidobacterium</taxon>
    </lineage>
</organism>
<feature type="transmembrane region" description="Helical" evidence="2">
    <location>
        <begin position="277"/>
        <end position="298"/>
    </location>
</feature>
<dbReference type="EMBL" id="JGZK01000019">
    <property type="protein sequence ID" value="KFI83939.1"/>
    <property type="molecule type" value="Genomic_DNA"/>
</dbReference>
<feature type="transmembrane region" description="Helical" evidence="2">
    <location>
        <begin position="334"/>
        <end position="359"/>
    </location>
</feature>
<feature type="transmembrane region" description="Helical" evidence="2">
    <location>
        <begin position="212"/>
        <end position="231"/>
    </location>
</feature>